<dbReference type="EC" id="2.7.11.25" evidence="3"/>
<dbReference type="PROSITE" id="PS00107">
    <property type="entry name" value="PROTEIN_KINASE_ATP"/>
    <property type="match status" value="1"/>
</dbReference>
<keyword evidence="7 11" id="KW-0067">ATP-binding</keyword>
<accession>A0A138ZY77</accession>
<dbReference type="InterPro" id="IPR017441">
    <property type="entry name" value="Protein_kinase_ATP_BS"/>
</dbReference>
<dbReference type="SUPFAM" id="SSF56112">
    <property type="entry name" value="Protein kinase-like (PK-like)"/>
    <property type="match status" value="2"/>
</dbReference>
<dbReference type="InterPro" id="IPR000719">
    <property type="entry name" value="Prot_kinase_dom"/>
</dbReference>
<evidence type="ECO:0000256" key="7">
    <source>
        <dbReference type="ARBA" id="ARBA00022840"/>
    </source>
</evidence>
<dbReference type="PROSITE" id="PS00108">
    <property type="entry name" value="PROTEIN_KINASE_ST"/>
    <property type="match status" value="1"/>
</dbReference>
<comment type="catalytic activity">
    <reaction evidence="8">
        <text>L-threonyl-[protein] + ATP = O-phospho-L-threonyl-[protein] + ADP + H(+)</text>
        <dbReference type="Rhea" id="RHEA:46608"/>
        <dbReference type="Rhea" id="RHEA-COMP:11060"/>
        <dbReference type="Rhea" id="RHEA-COMP:11605"/>
        <dbReference type="ChEBI" id="CHEBI:15378"/>
        <dbReference type="ChEBI" id="CHEBI:30013"/>
        <dbReference type="ChEBI" id="CHEBI:30616"/>
        <dbReference type="ChEBI" id="CHEBI:61977"/>
        <dbReference type="ChEBI" id="CHEBI:456216"/>
        <dbReference type="EC" id="2.7.11.25"/>
    </reaction>
</comment>
<evidence type="ECO:0000259" key="13">
    <source>
        <dbReference type="PROSITE" id="PS50002"/>
    </source>
</evidence>
<feature type="domain" description="Protein kinase" evidence="14">
    <location>
        <begin position="180"/>
        <end position="452"/>
    </location>
</feature>
<dbReference type="Gene3D" id="1.10.510.10">
    <property type="entry name" value="Transferase(Phosphotransferase) domain 1"/>
    <property type="match status" value="2"/>
</dbReference>
<dbReference type="SUPFAM" id="SSF50044">
    <property type="entry name" value="SH3-domain"/>
    <property type="match status" value="1"/>
</dbReference>
<dbReference type="InterPro" id="IPR001452">
    <property type="entry name" value="SH3_domain"/>
</dbReference>
<dbReference type="InterPro" id="IPR001245">
    <property type="entry name" value="Ser-Thr/Tyr_kinase_cat_dom"/>
</dbReference>
<evidence type="ECO:0000256" key="11">
    <source>
        <dbReference type="PROSITE-ProRule" id="PRU10141"/>
    </source>
</evidence>
<dbReference type="GO" id="GO:0004709">
    <property type="term" value="F:MAP kinase kinase kinase activity"/>
    <property type="evidence" value="ECO:0007669"/>
    <property type="project" value="UniProtKB-EC"/>
</dbReference>
<comment type="cofactor">
    <cofactor evidence="1">
        <name>Mg(2+)</name>
        <dbReference type="ChEBI" id="CHEBI:18420"/>
    </cofactor>
</comment>
<dbReference type="PRINTS" id="PR00109">
    <property type="entry name" value="TYRKINASE"/>
</dbReference>
<reference evidence="15 16" key="1">
    <citation type="journal article" date="2015" name="Genome Biol. Evol.">
        <title>Phylogenomic analyses indicate that early fungi evolved digesting cell walls of algal ancestors of land plants.</title>
        <authorList>
            <person name="Chang Y."/>
            <person name="Wang S."/>
            <person name="Sekimoto S."/>
            <person name="Aerts A.L."/>
            <person name="Choi C."/>
            <person name="Clum A."/>
            <person name="LaButti K.M."/>
            <person name="Lindquist E.A."/>
            <person name="Yee Ngan C."/>
            <person name="Ohm R.A."/>
            <person name="Salamov A.A."/>
            <person name="Grigoriev I.V."/>
            <person name="Spatafora J.W."/>
            <person name="Berbee M.L."/>
        </authorList>
    </citation>
    <scope>NUCLEOTIDE SEQUENCE [LARGE SCALE GENOMIC DNA]</scope>
    <source>
        <strain evidence="15 16">JEL478</strain>
    </source>
</reference>
<feature type="region of interest" description="Disordered" evidence="12">
    <location>
        <begin position="1"/>
        <end position="59"/>
    </location>
</feature>
<protein>
    <recommendedName>
        <fullName evidence="3">mitogen-activated protein kinase kinase kinase</fullName>
        <ecNumber evidence="3">2.7.11.25</ecNumber>
    </recommendedName>
</protein>
<name>A0A138ZY77_GONPJ</name>
<dbReference type="InterPro" id="IPR051681">
    <property type="entry name" value="Ser/Thr_Kinases-Pseudokinases"/>
</dbReference>
<feature type="compositionally biased region" description="Low complexity" evidence="12">
    <location>
        <begin position="27"/>
        <end position="45"/>
    </location>
</feature>
<feature type="compositionally biased region" description="Polar residues" evidence="12">
    <location>
        <begin position="111"/>
        <end position="127"/>
    </location>
</feature>
<evidence type="ECO:0000256" key="1">
    <source>
        <dbReference type="ARBA" id="ARBA00001946"/>
    </source>
</evidence>
<dbReference type="OrthoDB" id="2146423at2759"/>
<feature type="domain" description="SH3" evidence="13">
    <location>
        <begin position="718"/>
        <end position="775"/>
    </location>
</feature>
<evidence type="ECO:0000259" key="14">
    <source>
        <dbReference type="PROSITE" id="PS50011"/>
    </source>
</evidence>
<evidence type="ECO:0000256" key="3">
    <source>
        <dbReference type="ARBA" id="ARBA00012406"/>
    </source>
</evidence>
<evidence type="ECO:0000256" key="2">
    <source>
        <dbReference type="ARBA" id="ARBA00006529"/>
    </source>
</evidence>
<dbReference type="SMART" id="SM00220">
    <property type="entry name" value="S_TKc"/>
    <property type="match status" value="1"/>
</dbReference>
<keyword evidence="6 11" id="KW-0547">Nucleotide-binding</keyword>
<sequence length="775" mass="85809">MWHRILGGDPTPTPTDADAAQPPPKPSLQSLASTASSTATLVDSSVTESDAGTQQGQDAPAYHVLHLPARENRAADGPRSQIDCKQGAQLPPINPTTPTSSYLQDPLPSDLSHSSITTHDASTSSMHTLADPPSPTTPQLHKAGYLPRTAESVLTGWVAGGKKWPYLFDGVQGNIKHFDVEFGDYIGSGGYSQVFRGVWQRDVEVGIKVLALEDTWAIRAFANETLTWSLLPPHPNVIRLYGICFDAFQPYIVSPLMRNGNLREYIARFRPAGRERIRLMLDIAKGIRHLHRNGVIHCNVHQDVVVIDDQGHAQISSFGYTSGTMSRTLTAATAAFVPKDEDKFLEQCLSYPRQMVLYDSAEGDVVAFSRVCFRIWKEKGTLAMMDEDPQAPRALVELMGRCKNALKTPSGVTFDGIVEELQGVLASMLSSTHHPIDTPWLHEEDVKLLKLIGKGGYGEVFRGVWLDRTVAVKRVFRGDMGRDLYTAFASEIEIWTRLKHDNVLPLLGACLTTTFPFLVSPFMEYGTAAEYLMTVDTTTYQRVKMLLDIARGMAYLETVGLVHADLKAANVLVGKDGVGVVCDFGYSKLEDAARPRGADPSERVGTPRWMPPERLLEHTSSREGDVYAFAMTAFEIWTLERPFGDVPDARLWNRIIDGDLRPCCDDTVVPMPAPLKELIHECWHFEVEDRPMFADIVKKLEEILAVTPTEMPTLRQPRPIETVVAKEAHKRSRRDELSFNAGDKIKILGRYSGGLLFGTLTAPEKGGFFPRSALG</sequence>
<evidence type="ECO:0000313" key="16">
    <source>
        <dbReference type="Proteomes" id="UP000070544"/>
    </source>
</evidence>
<evidence type="ECO:0000256" key="10">
    <source>
        <dbReference type="PROSITE-ProRule" id="PRU00192"/>
    </source>
</evidence>
<comment type="catalytic activity">
    <reaction evidence="9">
        <text>L-seryl-[protein] + ATP = O-phospho-L-seryl-[protein] + ADP + H(+)</text>
        <dbReference type="Rhea" id="RHEA:17989"/>
        <dbReference type="Rhea" id="RHEA-COMP:9863"/>
        <dbReference type="Rhea" id="RHEA-COMP:11604"/>
        <dbReference type="ChEBI" id="CHEBI:15378"/>
        <dbReference type="ChEBI" id="CHEBI:29999"/>
        <dbReference type="ChEBI" id="CHEBI:30616"/>
        <dbReference type="ChEBI" id="CHEBI:83421"/>
        <dbReference type="ChEBI" id="CHEBI:456216"/>
        <dbReference type="EC" id="2.7.11.25"/>
    </reaction>
</comment>
<organism evidence="15 16">
    <name type="scientific">Gonapodya prolifera (strain JEL478)</name>
    <name type="common">Monoblepharis prolifera</name>
    <dbReference type="NCBI Taxonomy" id="1344416"/>
    <lineage>
        <taxon>Eukaryota</taxon>
        <taxon>Fungi</taxon>
        <taxon>Fungi incertae sedis</taxon>
        <taxon>Chytridiomycota</taxon>
        <taxon>Chytridiomycota incertae sedis</taxon>
        <taxon>Monoblepharidomycetes</taxon>
        <taxon>Monoblepharidales</taxon>
        <taxon>Gonapodyaceae</taxon>
        <taxon>Gonapodya</taxon>
    </lineage>
</organism>
<proteinExistence type="inferred from homology"/>
<dbReference type="Pfam" id="PF07714">
    <property type="entry name" value="PK_Tyr_Ser-Thr"/>
    <property type="match status" value="2"/>
</dbReference>
<feature type="binding site" evidence="11">
    <location>
        <position position="473"/>
    </location>
    <ligand>
        <name>ATP</name>
        <dbReference type="ChEBI" id="CHEBI:30616"/>
    </ligand>
</feature>
<keyword evidence="4 10" id="KW-0728">SH3 domain</keyword>
<evidence type="ECO:0000256" key="9">
    <source>
        <dbReference type="ARBA" id="ARBA00048329"/>
    </source>
</evidence>
<dbReference type="PANTHER" id="PTHR44329:SF298">
    <property type="entry name" value="MIXED LINEAGE KINASE DOMAIN-LIKE PROTEIN"/>
    <property type="match status" value="1"/>
</dbReference>
<dbReference type="InterPro" id="IPR011009">
    <property type="entry name" value="Kinase-like_dom_sf"/>
</dbReference>
<dbReference type="Proteomes" id="UP000070544">
    <property type="component" value="Unassembled WGS sequence"/>
</dbReference>
<dbReference type="STRING" id="1344416.A0A138ZY77"/>
<feature type="region of interest" description="Disordered" evidence="12">
    <location>
        <begin position="73"/>
        <end position="142"/>
    </location>
</feature>
<dbReference type="PANTHER" id="PTHR44329">
    <property type="entry name" value="SERINE/THREONINE-PROTEIN KINASE TNNI3K-RELATED"/>
    <property type="match status" value="1"/>
</dbReference>
<dbReference type="OMA" id="EWPEVEL"/>
<evidence type="ECO:0000313" key="15">
    <source>
        <dbReference type="EMBL" id="KXS09421.1"/>
    </source>
</evidence>
<comment type="similarity">
    <text evidence="2">Belongs to the protein kinase superfamily. STE Ser/Thr protein kinase family. MAP kinase kinase kinase subfamily.</text>
</comment>
<keyword evidence="5" id="KW-0723">Serine/threonine-protein kinase</keyword>
<dbReference type="InterPro" id="IPR036028">
    <property type="entry name" value="SH3-like_dom_sf"/>
</dbReference>
<dbReference type="PROSITE" id="PS50002">
    <property type="entry name" value="SH3"/>
    <property type="match status" value="1"/>
</dbReference>
<dbReference type="Gene3D" id="2.30.30.40">
    <property type="entry name" value="SH3 Domains"/>
    <property type="match status" value="1"/>
</dbReference>
<gene>
    <name evidence="15" type="ORF">M427DRAFT_129094</name>
</gene>
<keyword evidence="16" id="KW-1185">Reference proteome</keyword>
<evidence type="ECO:0000256" key="5">
    <source>
        <dbReference type="ARBA" id="ARBA00022527"/>
    </source>
</evidence>
<dbReference type="AlphaFoldDB" id="A0A138ZY77"/>
<keyword evidence="15" id="KW-0808">Transferase</keyword>
<dbReference type="InterPro" id="IPR008271">
    <property type="entry name" value="Ser/Thr_kinase_AS"/>
</dbReference>
<evidence type="ECO:0000256" key="6">
    <source>
        <dbReference type="ARBA" id="ARBA00022741"/>
    </source>
</evidence>
<dbReference type="GO" id="GO:0005524">
    <property type="term" value="F:ATP binding"/>
    <property type="evidence" value="ECO:0007669"/>
    <property type="project" value="UniProtKB-UniRule"/>
</dbReference>
<dbReference type="EMBL" id="KQ965865">
    <property type="protein sequence ID" value="KXS09421.1"/>
    <property type="molecule type" value="Genomic_DNA"/>
</dbReference>
<evidence type="ECO:0000256" key="8">
    <source>
        <dbReference type="ARBA" id="ARBA00047559"/>
    </source>
</evidence>
<dbReference type="PROSITE" id="PS50011">
    <property type="entry name" value="PROTEIN_KINASE_DOM"/>
    <property type="match status" value="2"/>
</dbReference>
<feature type="domain" description="Protein kinase" evidence="14">
    <location>
        <begin position="446"/>
        <end position="704"/>
    </location>
</feature>
<evidence type="ECO:0000256" key="12">
    <source>
        <dbReference type="SAM" id="MobiDB-lite"/>
    </source>
</evidence>
<keyword evidence="15" id="KW-0418">Kinase</keyword>
<feature type="compositionally biased region" description="Polar residues" evidence="12">
    <location>
        <begin position="46"/>
        <end position="57"/>
    </location>
</feature>
<evidence type="ECO:0000256" key="4">
    <source>
        <dbReference type="ARBA" id="ARBA00022443"/>
    </source>
</evidence>
<dbReference type="CDD" id="cd00174">
    <property type="entry name" value="SH3"/>
    <property type="match status" value="1"/>
</dbReference>